<feature type="region of interest" description="Disordered" evidence="1">
    <location>
        <begin position="1"/>
        <end position="25"/>
    </location>
</feature>
<feature type="region of interest" description="Disordered" evidence="1">
    <location>
        <begin position="375"/>
        <end position="399"/>
    </location>
</feature>
<keyword evidence="3" id="KW-1185">Reference proteome</keyword>
<accession>L5L513</accession>
<dbReference type="Proteomes" id="UP000010552">
    <property type="component" value="Unassembled WGS sequence"/>
</dbReference>
<dbReference type="PANTHER" id="PTHR15275">
    <property type="entry name" value="CG1 PROTEIN/F18"/>
    <property type="match status" value="1"/>
</dbReference>
<dbReference type="InParanoid" id="L5L513"/>
<evidence type="ECO:0000313" key="2">
    <source>
        <dbReference type="EMBL" id="ELK18133.1"/>
    </source>
</evidence>
<dbReference type="InterPro" id="IPR026131">
    <property type="entry name" value="MAMLD1"/>
</dbReference>
<dbReference type="GO" id="GO:0016604">
    <property type="term" value="C:nuclear body"/>
    <property type="evidence" value="ECO:0007669"/>
    <property type="project" value="TreeGrafter"/>
</dbReference>
<feature type="region of interest" description="Disordered" evidence="1">
    <location>
        <begin position="228"/>
        <end position="247"/>
    </location>
</feature>
<dbReference type="GO" id="GO:0006357">
    <property type="term" value="P:regulation of transcription by RNA polymerase II"/>
    <property type="evidence" value="ECO:0007669"/>
    <property type="project" value="TreeGrafter"/>
</dbReference>
<sequence length="399" mass="42519">MTREASGPGLQQEKQRSDLTAVTPEQQNAYIAQQMSQFQAVQEQVNSKCRRTKASLPSSQHMMPPRAGLLQNNLSPGMFPPSEQRSHEGMISKSPGKQQGMFSYSPRFPIPSHPGQNPLGSLGFVCQHMQMPRATPSGMPLPGFYPNPLGSQPLSPYQLRQPCVPKMHTVFNDNTWAAAAAAATPVVSRERPPSQVDNSFQQHFDSNLIFAKAPVRVPLVAPACPSQQAVMPPSQGAPGGRPGQTPVQSPVPILDATKSLQQGIASFGPMSPIQGIEPPPSYVAAAAAAATTTTASAIAVSQSPGPSSGMGLPSKLLTHDFLPQPSLNDPIAAPDYNEVDFTDTVVKVPGASPDEDWTCNLRLIDDILEQQHAAARNAAAKNAGQVTQNSQNNIPHNTR</sequence>
<dbReference type="STRING" id="9402.L5L513"/>
<reference evidence="3" key="1">
    <citation type="journal article" date="2013" name="Science">
        <title>Comparative analysis of bat genomes provides insight into the evolution of flight and immunity.</title>
        <authorList>
            <person name="Zhang G."/>
            <person name="Cowled C."/>
            <person name="Shi Z."/>
            <person name="Huang Z."/>
            <person name="Bishop-Lilly K.A."/>
            <person name="Fang X."/>
            <person name="Wynne J.W."/>
            <person name="Xiong Z."/>
            <person name="Baker M.L."/>
            <person name="Zhao W."/>
            <person name="Tachedjian M."/>
            <person name="Zhu Y."/>
            <person name="Zhou P."/>
            <person name="Jiang X."/>
            <person name="Ng J."/>
            <person name="Yang L."/>
            <person name="Wu L."/>
            <person name="Xiao J."/>
            <person name="Feng Y."/>
            <person name="Chen Y."/>
            <person name="Sun X."/>
            <person name="Zhang Y."/>
            <person name="Marsh G.A."/>
            <person name="Crameri G."/>
            <person name="Broder C.C."/>
            <person name="Frey K.G."/>
            <person name="Wang L.F."/>
            <person name="Wang J."/>
        </authorList>
    </citation>
    <scope>NUCLEOTIDE SEQUENCE [LARGE SCALE GENOMIC DNA]</scope>
</reference>
<protein>
    <submittedName>
        <fullName evidence="2">Uncharacterized protein</fullName>
    </submittedName>
</protein>
<dbReference type="AlphaFoldDB" id="L5L513"/>
<organism evidence="2 3">
    <name type="scientific">Pteropus alecto</name>
    <name type="common">Black flying fox</name>
    <dbReference type="NCBI Taxonomy" id="9402"/>
    <lineage>
        <taxon>Eukaryota</taxon>
        <taxon>Metazoa</taxon>
        <taxon>Chordata</taxon>
        <taxon>Craniata</taxon>
        <taxon>Vertebrata</taxon>
        <taxon>Euteleostomi</taxon>
        <taxon>Mammalia</taxon>
        <taxon>Eutheria</taxon>
        <taxon>Laurasiatheria</taxon>
        <taxon>Chiroptera</taxon>
        <taxon>Yinpterochiroptera</taxon>
        <taxon>Pteropodoidea</taxon>
        <taxon>Pteropodidae</taxon>
        <taxon>Pteropodinae</taxon>
        <taxon>Pteropus</taxon>
    </lineage>
</organism>
<dbReference type="EMBL" id="KB030339">
    <property type="protein sequence ID" value="ELK18133.1"/>
    <property type="molecule type" value="Genomic_DNA"/>
</dbReference>
<evidence type="ECO:0000256" key="1">
    <source>
        <dbReference type="SAM" id="MobiDB-lite"/>
    </source>
</evidence>
<dbReference type="PANTHER" id="PTHR15275:SF0">
    <property type="entry name" value="MASTERMIND-LIKE DOMAIN-CONTAINING PROTEIN 1"/>
    <property type="match status" value="1"/>
</dbReference>
<evidence type="ECO:0000313" key="3">
    <source>
        <dbReference type="Proteomes" id="UP000010552"/>
    </source>
</evidence>
<proteinExistence type="predicted"/>
<gene>
    <name evidence="2" type="ORF">PAL_GLEAN10001258</name>
</gene>
<name>L5L513_PTEAL</name>
<feature type="compositionally biased region" description="Polar residues" evidence="1">
    <location>
        <begin position="384"/>
        <end position="399"/>
    </location>
</feature>